<keyword evidence="3" id="KW-1185">Reference proteome</keyword>
<dbReference type="PANTHER" id="PTHR36896:SF2">
    <property type="entry name" value="OS01G0729500 PROTEIN"/>
    <property type="match status" value="1"/>
</dbReference>
<dbReference type="Proteomes" id="UP000289340">
    <property type="component" value="Chromosome 8"/>
</dbReference>
<dbReference type="PANTHER" id="PTHR36896">
    <property type="entry name" value="OS01G0729500 PROTEIN"/>
    <property type="match status" value="1"/>
</dbReference>
<dbReference type="EMBL" id="QZWG01000008">
    <property type="protein sequence ID" value="RZB96479.1"/>
    <property type="molecule type" value="Genomic_DNA"/>
</dbReference>
<name>A0A445JDF4_GLYSO</name>
<accession>A0A445JDF4</accession>
<feature type="chain" id="PRO_5019168744" description="PSI domain-containing protein" evidence="1">
    <location>
        <begin position="26"/>
        <end position="123"/>
    </location>
</feature>
<keyword evidence="1" id="KW-0732">Signal</keyword>
<proteinExistence type="predicted"/>
<gene>
    <name evidence="2" type="ORF">D0Y65_020312</name>
</gene>
<dbReference type="AlphaFoldDB" id="A0A445JDF4"/>
<evidence type="ECO:0000313" key="2">
    <source>
        <dbReference type="EMBL" id="RZB96479.1"/>
    </source>
</evidence>
<organism evidence="2 3">
    <name type="scientific">Glycine soja</name>
    <name type="common">Wild soybean</name>
    <dbReference type="NCBI Taxonomy" id="3848"/>
    <lineage>
        <taxon>Eukaryota</taxon>
        <taxon>Viridiplantae</taxon>
        <taxon>Streptophyta</taxon>
        <taxon>Embryophyta</taxon>
        <taxon>Tracheophyta</taxon>
        <taxon>Spermatophyta</taxon>
        <taxon>Magnoliopsida</taxon>
        <taxon>eudicotyledons</taxon>
        <taxon>Gunneridae</taxon>
        <taxon>Pentapetalae</taxon>
        <taxon>rosids</taxon>
        <taxon>fabids</taxon>
        <taxon>Fabales</taxon>
        <taxon>Fabaceae</taxon>
        <taxon>Papilionoideae</taxon>
        <taxon>50 kb inversion clade</taxon>
        <taxon>NPAAA clade</taxon>
        <taxon>indigoferoid/millettioid clade</taxon>
        <taxon>Phaseoleae</taxon>
        <taxon>Glycine</taxon>
        <taxon>Glycine subgen. Soja</taxon>
    </lineage>
</organism>
<evidence type="ECO:0000313" key="3">
    <source>
        <dbReference type="Proteomes" id="UP000289340"/>
    </source>
</evidence>
<sequence length="123" mass="14044">MVLKSKAVFLVLLVLVVCQLSCGLGEDWSTRRLSRHNNNNKVIPPSCGELVLKSQCSENSKCRWCTSEDLDDMCFSKSEALRLPHQSMIYFKLKPWLGYIVEGRDEMATFYPFALSVAKMSFK</sequence>
<evidence type="ECO:0000256" key="1">
    <source>
        <dbReference type="SAM" id="SignalP"/>
    </source>
</evidence>
<evidence type="ECO:0008006" key="4">
    <source>
        <dbReference type="Google" id="ProtNLM"/>
    </source>
</evidence>
<comment type="caution">
    <text evidence="2">The sequence shown here is derived from an EMBL/GenBank/DDBJ whole genome shotgun (WGS) entry which is preliminary data.</text>
</comment>
<feature type="signal peptide" evidence="1">
    <location>
        <begin position="1"/>
        <end position="25"/>
    </location>
</feature>
<reference evidence="2 3" key="1">
    <citation type="submission" date="2018-09" db="EMBL/GenBank/DDBJ databases">
        <title>A high-quality reference genome of wild soybean provides a powerful tool to mine soybean genomes.</title>
        <authorList>
            <person name="Xie M."/>
            <person name="Chung C.Y.L."/>
            <person name="Li M.-W."/>
            <person name="Wong F.-L."/>
            <person name="Chan T.-F."/>
            <person name="Lam H.-M."/>
        </authorList>
    </citation>
    <scope>NUCLEOTIDE SEQUENCE [LARGE SCALE GENOMIC DNA]</scope>
    <source>
        <strain evidence="3">cv. W05</strain>
        <tissue evidence="2">Hypocotyl of etiolated seedlings</tissue>
    </source>
</reference>
<protein>
    <recommendedName>
        <fullName evidence="4">PSI domain-containing protein</fullName>
    </recommendedName>
</protein>